<feature type="transmembrane region" description="Helical" evidence="7">
    <location>
        <begin position="43"/>
        <end position="63"/>
    </location>
</feature>
<evidence type="ECO:0000256" key="7">
    <source>
        <dbReference type="RuleBase" id="RU362042"/>
    </source>
</evidence>
<dbReference type="GO" id="GO:0016020">
    <property type="term" value="C:membrane"/>
    <property type="evidence" value="ECO:0007669"/>
    <property type="project" value="UniProtKB-SubCell"/>
</dbReference>
<keyword evidence="7" id="KW-0472">Membrane</keyword>
<feature type="active site" evidence="6">
    <location>
        <position position="68"/>
    </location>
</feature>
<feature type="active site" evidence="6">
    <location>
        <position position="129"/>
    </location>
</feature>
<dbReference type="EMBL" id="CADCWD010000081">
    <property type="protein sequence ID" value="CAA9544735.1"/>
    <property type="molecule type" value="Genomic_DNA"/>
</dbReference>
<dbReference type="Gene3D" id="2.10.109.10">
    <property type="entry name" value="Umud Fragment, subunit A"/>
    <property type="match status" value="1"/>
</dbReference>
<evidence type="ECO:0000256" key="8">
    <source>
        <dbReference type="SAM" id="MobiDB-lite"/>
    </source>
</evidence>
<protein>
    <recommendedName>
        <fullName evidence="4 7">Signal peptidase I</fullName>
        <ecNumber evidence="3 7">3.4.21.89</ecNumber>
    </recommendedName>
</protein>
<dbReference type="SUPFAM" id="SSF51306">
    <property type="entry name" value="LexA/Signal peptidase"/>
    <property type="match status" value="1"/>
</dbReference>
<sequence>MSASDPISAHADQTEASEPEKADAADKQAVARKGTDWWGEVKAIFWLVLAVLAFHSFVAKPFYIPSESMMPVLLKGDRLVVSKYPYGWSWVSPSFHIMPATQGRLLGSLPERGDIVIVTPPGKSADYIKRVVGLPGDELEMINGELSINGIPVKREERPAALLPIDDNLPCFPDEFGEHRVTGRDGNRYCRLPVFRETLPNGRSYDTIDMGYNSEVDDFAKMKIPDNHVFLMGDNRDKSADSRVALEREGLGGPVPYENIGGRAEFVTFSLDGTSQYLNPVSWVTALRGGRAGSSLHPSEAGER</sequence>
<dbReference type="GO" id="GO:0004252">
    <property type="term" value="F:serine-type endopeptidase activity"/>
    <property type="evidence" value="ECO:0007669"/>
    <property type="project" value="InterPro"/>
</dbReference>
<organism evidence="10">
    <name type="scientific">uncultured Sphingosinicella sp</name>
    <dbReference type="NCBI Taxonomy" id="478748"/>
    <lineage>
        <taxon>Bacteria</taxon>
        <taxon>Pseudomonadati</taxon>
        <taxon>Pseudomonadota</taxon>
        <taxon>Alphaproteobacteria</taxon>
        <taxon>Sphingomonadales</taxon>
        <taxon>Sphingosinicellaceae</taxon>
        <taxon>Sphingosinicella</taxon>
        <taxon>environmental samples</taxon>
    </lineage>
</organism>
<evidence type="ECO:0000256" key="3">
    <source>
        <dbReference type="ARBA" id="ARBA00013208"/>
    </source>
</evidence>
<accession>A0A6J4UDM1</accession>
<keyword evidence="7" id="KW-1133">Transmembrane helix</keyword>
<evidence type="ECO:0000313" key="10">
    <source>
        <dbReference type="EMBL" id="CAA9544735.1"/>
    </source>
</evidence>
<evidence type="ECO:0000256" key="2">
    <source>
        <dbReference type="ARBA" id="ARBA00009370"/>
    </source>
</evidence>
<dbReference type="PANTHER" id="PTHR43390">
    <property type="entry name" value="SIGNAL PEPTIDASE I"/>
    <property type="match status" value="1"/>
</dbReference>
<keyword evidence="5 7" id="KW-0378">Hydrolase</keyword>
<keyword evidence="7" id="KW-0812">Transmembrane</keyword>
<dbReference type="PRINTS" id="PR00727">
    <property type="entry name" value="LEADERPTASE"/>
</dbReference>
<dbReference type="Pfam" id="PF10502">
    <property type="entry name" value="Peptidase_S26"/>
    <property type="match status" value="1"/>
</dbReference>
<evidence type="ECO:0000256" key="4">
    <source>
        <dbReference type="ARBA" id="ARBA00019232"/>
    </source>
</evidence>
<comment type="catalytic activity">
    <reaction evidence="1 7">
        <text>Cleavage of hydrophobic, N-terminal signal or leader sequences from secreted and periplasmic proteins.</text>
        <dbReference type="EC" id="3.4.21.89"/>
    </reaction>
</comment>
<dbReference type="NCBIfam" id="TIGR02227">
    <property type="entry name" value="sigpep_I_bact"/>
    <property type="match status" value="1"/>
</dbReference>
<evidence type="ECO:0000256" key="5">
    <source>
        <dbReference type="ARBA" id="ARBA00022801"/>
    </source>
</evidence>
<reference evidence="10" key="1">
    <citation type="submission" date="2020-02" db="EMBL/GenBank/DDBJ databases">
        <authorList>
            <person name="Meier V. D."/>
        </authorList>
    </citation>
    <scope>NUCLEOTIDE SEQUENCE</scope>
    <source>
        <strain evidence="10">AVDCRST_MAG23</strain>
    </source>
</reference>
<dbReference type="GO" id="GO:0009003">
    <property type="term" value="F:signal peptidase activity"/>
    <property type="evidence" value="ECO:0007669"/>
    <property type="project" value="UniProtKB-EC"/>
</dbReference>
<dbReference type="InterPro" id="IPR000223">
    <property type="entry name" value="Pept_S26A_signal_pept_1"/>
</dbReference>
<comment type="subcellular location">
    <subcellularLocation>
        <location evidence="7">Membrane</location>
        <topology evidence="7">Single-pass type II membrane protein</topology>
    </subcellularLocation>
</comment>
<dbReference type="PANTHER" id="PTHR43390:SF1">
    <property type="entry name" value="CHLOROPLAST PROCESSING PEPTIDASE"/>
    <property type="match status" value="1"/>
</dbReference>
<proteinExistence type="inferred from homology"/>
<dbReference type="EC" id="3.4.21.89" evidence="3 7"/>
<dbReference type="InterPro" id="IPR019533">
    <property type="entry name" value="Peptidase_S26"/>
</dbReference>
<dbReference type="InterPro" id="IPR019757">
    <property type="entry name" value="Pept_S26A_signal_pept_1_Lys-AS"/>
</dbReference>
<evidence type="ECO:0000256" key="6">
    <source>
        <dbReference type="PIRSR" id="PIRSR600223-1"/>
    </source>
</evidence>
<dbReference type="InterPro" id="IPR036286">
    <property type="entry name" value="LexA/Signal_pep-like_sf"/>
</dbReference>
<feature type="domain" description="Peptidase S26" evidence="9">
    <location>
        <begin position="41"/>
        <end position="268"/>
    </location>
</feature>
<dbReference type="CDD" id="cd06530">
    <property type="entry name" value="S26_SPase_I"/>
    <property type="match status" value="1"/>
</dbReference>
<evidence type="ECO:0000256" key="1">
    <source>
        <dbReference type="ARBA" id="ARBA00000677"/>
    </source>
</evidence>
<gene>
    <name evidence="10" type="ORF">AVDCRST_MAG23-2429</name>
</gene>
<dbReference type="AlphaFoldDB" id="A0A6J4UDM1"/>
<dbReference type="GO" id="GO:0006465">
    <property type="term" value="P:signal peptide processing"/>
    <property type="evidence" value="ECO:0007669"/>
    <property type="project" value="InterPro"/>
</dbReference>
<feature type="region of interest" description="Disordered" evidence="8">
    <location>
        <begin position="1"/>
        <end position="28"/>
    </location>
</feature>
<keyword evidence="7" id="KW-0645">Protease</keyword>
<comment type="similarity">
    <text evidence="2 7">Belongs to the peptidase S26 family.</text>
</comment>
<dbReference type="PROSITE" id="PS00760">
    <property type="entry name" value="SPASE_I_2"/>
    <property type="match status" value="1"/>
</dbReference>
<name>A0A6J4UDM1_9SPHN</name>
<evidence type="ECO:0000259" key="9">
    <source>
        <dbReference type="Pfam" id="PF10502"/>
    </source>
</evidence>